<reference evidence="2 3" key="1">
    <citation type="submission" date="2024-09" db="EMBL/GenBank/DDBJ databases">
        <authorList>
            <person name="Sun Q."/>
            <person name="Mori K."/>
        </authorList>
    </citation>
    <scope>NUCLEOTIDE SEQUENCE [LARGE SCALE GENOMIC DNA]</scope>
    <source>
        <strain evidence="2 3">CECT 8064</strain>
    </source>
</reference>
<dbReference type="SUPFAM" id="SSF55729">
    <property type="entry name" value="Acyl-CoA N-acyltransferases (Nat)"/>
    <property type="match status" value="1"/>
</dbReference>
<feature type="domain" description="N-acetyltransferase" evidence="1">
    <location>
        <begin position="1"/>
        <end position="160"/>
    </location>
</feature>
<organism evidence="2 3">
    <name type="scientific">Vibrio olivae</name>
    <dbReference type="NCBI Taxonomy" id="1243002"/>
    <lineage>
        <taxon>Bacteria</taxon>
        <taxon>Pseudomonadati</taxon>
        <taxon>Pseudomonadota</taxon>
        <taxon>Gammaproteobacteria</taxon>
        <taxon>Vibrionales</taxon>
        <taxon>Vibrionaceae</taxon>
        <taxon>Vibrio</taxon>
    </lineage>
</organism>
<protein>
    <submittedName>
        <fullName evidence="2">GNAT family N-acetyltransferase</fullName>
        <ecNumber evidence="2">2.3.-.-</ecNumber>
    </submittedName>
</protein>
<sequence length="160" mass="18245">MIRPMTQTDFEQFWPQFEAIIRAQHTYAFDANMSRQAAYKVWCELPFATFVLEQDGQILGSYYIKPNAQGPGNHVCNCGYMVSDFARGQGVARCLCEHSQHYAVEHGFKAMQFNSVVSTNQVAVALWQKLGFTTIGTIPRGYQHPKHGLVDCLIMYKWLV</sequence>
<dbReference type="EC" id="2.3.-.-" evidence="2"/>
<dbReference type="InterPro" id="IPR052742">
    <property type="entry name" value="Mito_N-acetyltransferase"/>
</dbReference>
<dbReference type="Gene3D" id="3.40.630.30">
    <property type="match status" value="1"/>
</dbReference>
<keyword evidence="2" id="KW-0012">Acyltransferase</keyword>
<comment type="caution">
    <text evidence="2">The sequence shown here is derived from an EMBL/GenBank/DDBJ whole genome shotgun (WGS) entry which is preliminary data.</text>
</comment>
<dbReference type="InterPro" id="IPR016181">
    <property type="entry name" value="Acyl_CoA_acyltransferase"/>
</dbReference>
<dbReference type="EMBL" id="JBHMEP010000002">
    <property type="protein sequence ID" value="MFB9135354.1"/>
    <property type="molecule type" value="Genomic_DNA"/>
</dbReference>
<gene>
    <name evidence="2" type="ORF">ACFFUV_10305</name>
</gene>
<dbReference type="CDD" id="cd04301">
    <property type="entry name" value="NAT_SF"/>
    <property type="match status" value="1"/>
</dbReference>
<keyword evidence="2" id="KW-0808">Transferase</keyword>
<dbReference type="PANTHER" id="PTHR43138:SF1">
    <property type="entry name" value="N-ACETYLTRANSFERASE ACA1"/>
    <property type="match status" value="1"/>
</dbReference>
<keyword evidence="3" id="KW-1185">Reference proteome</keyword>
<dbReference type="PANTHER" id="PTHR43138">
    <property type="entry name" value="ACETYLTRANSFERASE, GNAT FAMILY"/>
    <property type="match status" value="1"/>
</dbReference>
<dbReference type="Proteomes" id="UP001589645">
    <property type="component" value="Unassembled WGS sequence"/>
</dbReference>
<evidence type="ECO:0000313" key="3">
    <source>
        <dbReference type="Proteomes" id="UP001589645"/>
    </source>
</evidence>
<dbReference type="PROSITE" id="PS51186">
    <property type="entry name" value="GNAT"/>
    <property type="match status" value="1"/>
</dbReference>
<proteinExistence type="predicted"/>
<accession>A0ABV5HM83</accession>
<name>A0ABV5HM83_9VIBR</name>
<dbReference type="InterPro" id="IPR000182">
    <property type="entry name" value="GNAT_dom"/>
</dbReference>
<dbReference type="Pfam" id="PF00583">
    <property type="entry name" value="Acetyltransf_1"/>
    <property type="match status" value="1"/>
</dbReference>
<dbReference type="GO" id="GO:0016746">
    <property type="term" value="F:acyltransferase activity"/>
    <property type="evidence" value="ECO:0007669"/>
    <property type="project" value="UniProtKB-KW"/>
</dbReference>
<evidence type="ECO:0000313" key="2">
    <source>
        <dbReference type="EMBL" id="MFB9135354.1"/>
    </source>
</evidence>
<dbReference type="RefSeq" id="WP_390192138.1">
    <property type="nucleotide sequence ID" value="NZ_JBHMEP010000002.1"/>
</dbReference>
<evidence type="ECO:0000259" key="1">
    <source>
        <dbReference type="PROSITE" id="PS51186"/>
    </source>
</evidence>